<evidence type="ECO:0000256" key="1">
    <source>
        <dbReference type="ARBA" id="ARBA00009512"/>
    </source>
</evidence>
<dbReference type="OrthoDB" id="10259681at2759"/>
<comment type="similarity">
    <text evidence="1">Belongs to the bacterial ribosomal protein bS6 family.</text>
</comment>
<keyword evidence="2" id="KW-0689">Ribosomal protein</keyword>
<dbReference type="Gene3D" id="3.30.70.60">
    <property type="match status" value="1"/>
</dbReference>
<evidence type="ECO:0000313" key="3">
    <source>
        <dbReference type="Proteomes" id="UP000267251"/>
    </source>
</evidence>
<dbReference type="Pfam" id="PF01250">
    <property type="entry name" value="Ribosomal_S6"/>
    <property type="match status" value="1"/>
</dbReference>
<dbReference type="InterPro" id="IPR035980">
    <property type="entry name" value="Ribosomal_bS6_sf"/>
</dbReference>
<dbReference type="PANTHER" id="PTHR21011:SF1">
    <property type="entry name" value="SMALL RIBOSOMAL SUBUNIT PROTEIN BS6M"/>
    <property type="match status" value="1"/>
</dbReference>
<dbReference type="GO" id="GO:0070181">
    <property type="term" value="F:small ribosomal subunit rRNA binding"/>
    <property type="evidence" value="ECO:0007669"/>
    <property type="project" value="TreeGrafter"/>
</dbReference>
<dbReference type="InterPro" id="IPR000529">
    <property type="entry name" value="Ribosomal_bS6"/>
</dbReference>
<accession>A0A4P9Y7Z3</accession>
<sequence length="115" mass="13063">MPFYELVCISRAPMLPEAINSLLRSTATAVMSNGGVVRQFRNYGAKDLPFLMKRHGSYHAHGHTWLMLFDANPSTVGILDRQLRLDARIIRSTVVKLGERLEDVIERPEQAEELK</sequence>
<dbReference type="NCBIfam" id="TIGR00166">
    <property type="entry name" value="S6"/>
    <property type="match status" value="1"/>
</dbReference>
<dbReference type="Proteomes" id="UP000267251">
    <property type="component" value="Unassembled WGS sequence"/>
</dbReference>
<name>A0A4P9Y7Z3_9FUNG</name>
<keyword evidence="2" id="KW-0687">Ribonucleoprotein</keyword>
<evidence type="ECO:0000313" key="2">
    <source>
        <dbReference type="EMBL" id="RKP14411.1"/>
    </source>
</evidence>
<dbReference type="EMBL" id="KZ987839">
    <property type="protein sequence ID" value="RKP14411.1"/>
    <property type="molecule type" value="Genomic_DNA"/>
</dbReference>
<proteinExistence type="inferred from homology"/>
<gene>
    <name evidence="2" type="ORF">BJ684DRAFT_8638</name>
</gene>
<dbReference type="InterPro" id="IPR014717">
    <property type="entry name" value="Transl_elong_EF1B/ribsomal_bS6"/>
</dbReference>
<dbReference type="PANTHER" id="PTHR21011">
    <property type="entry name" value="MITOCHONDRIAL 28S RIBOSOMAL PROTEIN S6"/>
    <property type="match status" value="1"/>
</dbReference>
<keyword evidence="3" id="KW-1185">Reference proteome</keyword>
<dbReference type="AlphaFoldDB" id="A0A4P9Y7Z3"/>
<dbReference type="GO" id="GO:0003735">
    <property type="term" value="F:structural constituent of ribosome"/>
    <property type="evidence" value="ECO:0007669"/>
    <property type="project" value="InterPro"/>
</dbReference>
<dbReference type="GO" id="GO:0005763">
    <property type="term" value="C:mitochondrial small ribosomal subunit"/>
    <property type="evidence" value="ECO:0007669"/>
    <property type="project" value="TreeGrafter"/>
</dbReference>
<dbReference type="SUPFAM" id="SSF54995">
    <property type="entry name" value="Ribosomal protein S6"/>
    <property type="match status" value="1"/>
</dbReference>
<dbReference type="CDD" id="cd15465">
    <property type="entry name" value="bS6_mito"/>
    <property type="match status" value="1"/>
</dbReference>
<dbReference type="GO" id="GO:0006412">
    <property type="term" value="P:translation"/>
    <property type="evidence" value="ECO:0007669"/>
    <property type="project" value="InterPro"/>
</dbReference>
<protein>
    <submittedName>
        <fullName evidence="2">30S ribosomal protein S6</fullName>
    </submittedName>
</protein>
<reference evidence="3" key="1">
    <citation type="journal article" date="2018" name="Nat. Microbiol.">
        <title>Leveraging single-cell genomics to expand the fungal tree of life.</title>
        <authorList>
            <person name="Ahrendt S.R."/>
            <person name="Quandt C.A."/>
            <person name="Ciobanu D."/>
            <person name="Clum A."/>
            <person name="Salamov A."/>
            <person name="Andreopoulos B."/>
            <person name="Cheng J.F."/>
            <person name="Woyke T."/>
            <person name="Pelin A."/>
            <person name="Henrissat B."/>
            <person name="Reynolds N.K."/>
            <person name="Benny G.L."/>
            <person name="Smith M.E."/>
            <person name="James T.Y."/>
            <person name="Grigoriev I.V."/>
        </authorList>
    </citation>
    <scope>NUCLEOTIDE SEQUENCE [LARGE SCALE GENOMIC DNA]</scope>
</reference>
<organism evidence="2 3">
    <name type="scientific">Piptocephalis cylindrospora</name>
    <dbReference type="NCBI Taxonomy" id="1907219"/>
    <lineage>
        <taxon>Eukaryota</taxon>
        <taxon>Fungi</taxon>
        <taxon>Fungi incertae sedis</taxon>
        <taxon>Zoopagomycota</taxon>
        <taxon>Zoopagomycotina</taxon>
        <taxon>Zoopagomycetes</taxon>
        <taxon>Zoopagales</taxon>
        <taxon>Piptocephalidaceae</taxon>
        <taxon>Piptocephalis</taxon>
    </lineage>
</organism>